<evidence type="ECO:0000313" key="2">
    <source>
        <dbReference type="EMBL" id="KAK5940883.1"/>
    </source>
</evidence>
<reference evidence="2 3" key="1">
    <citation type="journal article" date="2023" name="Res Sq">
        <title>Genomic and morphological characterization of Knufia obscura isolated from the Mars 2020 spacecraft assembly facility.</title>
        <authorList>
            <person name="Chander A.M."/>
            <person name="Teixeira M.M."/>
            <person name="Singh N.K."/>
            <person name="Williams M.P."/>
            <person name="Parker C.W."/>
            <person name="Leo P."/>
            <person name="Stajich J.E."/>
            <person name="Torok T."/>
            <person name="Tighe S."/>
            <person name="Mason C.E."/>
            <person name="Venkateswaran K."/>
        </authorList>
    </citation>
    <scope>NUCLEOTIDE SEQUENCE [LARGE SCALE GENOMIC DNA]</scope>
    <source>
        <strain evidence="2 3">CCFEE 5817</strain>
    </source>
</reference>
<dbReference type="RefSeq" id="XP_064728973.1">
    <property type="nucleotide sequence ID" value="XM_064875708.1"/>
</dbReference>
<evidence type="ECO:0000313" key="3">
    <source>
        <dbReference type="Proteomes" id="UP001334248"/>
    </source>
</evidence>
<dbReference type="Proteomes" id="UP001334248">
    <property type="component" value="Unassembled WGS sequence"/>
</dbReference>
<sequence length="628" mass="70784">MANTAFKTIDDNHPVFEDGDVIIRTGQTSSSIFVVHSAVLKSRAPFFAALFTGEWSTKETSVGLGSNQRPVWDLEMYLDRETGLGLLMAKDGNICTHAREAPVNLRYSPDVLRQWLAAKSDTEMQGLLGRTPPGKRPVTLNDIPRMQFWHHDQQPTQHAAIIHDFKVFPGSNKVHLFRALDISEDGTINTAYSPFFDTYLQIMPGFGPRPRTELGLAPRIPTHEETRKHLSAQWKMFLLLLYGRHVKKARGMKIWRAARLAANVMMLGQYYGALDMIAPGIEIFLFELPGIWQLVSEAPLCMMVFAYHIKSTAIYIDAAKHLIGRHTLVFQIRPSSPAAFRLDLDRYGLEQLPKDISTFLLEVCFNMHEAAAMRQQRLLTELEAVQLSIGEQERTNAVKLAQLVLINMIATGYARYGDKEGGASCLAIMNRDGSAGRLTAVWRIMWQCKESGDMTPLLTSFNHLSTTNLLGVGITELNLALRLILSSDRISAELDDYMLPRARLTRCRSCVKPATSLCIYSKRTWNMGWLRENLQPQALCPQHQHHAKYHDGRYPTMLHSWGTREHLGHSPAYSWPPPADRYYPNNPPQTVAEVTTHSASRPTLGAIGLEDVFTVALNQRDLATRSLR</sequence>
<keyword evidence="3" id="KW-1185">Reference proteome</keyword>
<protein>
    <recommendedName>
        <fullName evidence="1">BTB domain-containing protein</fullName>
    </recommendedName>
</protein>
<accession>A0ABR0RKY6</accession>
<proteinExistence type="predicted"/>
<evidence type="ECO:0000259" key="1">
    <source>
        <dbReference type="PROSITE" id="PS50097"/>
    </source>
</evidence>
<dbReference type="InterPro" id="IPR011333">
    <property type="entry name" value="SKP1/BTB/POZ_sf"/>
</dbReference>
<dbReference type="InterPro" id="IPR000210">
    <property type="entry name" value="BTB/POZ_dom"/>
</dbReference>
<dbReference type="PROSITE" id="PS50097">
    <property type="entry name" value="BTB"/>
    <property type="match status" value="1"/>
</dbReference>
<gene>
    <name evidence="2" type="ORF">PMZ80_007300</name>
</gene>
<dbReference type="EMBL" id="JAVHJV010000008">
    <property type="protein sequence ID" value="KAK5940883.1"/>
    <property type="molecule type" value="Genomic_DNA"/>
</dbReference>
<dbReference type="GeneID" id="90000749"/>
<name>A0ABR0RKY6_9EURO</name>
<feature type="domain" description="BTB" evidence="1">
    <location>
        <begin position="19"/>
        <end position="62"/>
    </location>
</feature>
<comment type="caution">
    <text evidence="2">The sequence shown here is derived from an EMBL/GenBank/DDBJ whole genome shotgun (WGS) entry which is preliminary data.</text>
</comment>
<dbReference type="Gene3D" id="3.30.710.10">
    <property type="entry name" value="Potassium Channel Kv1.1, Chain A"/>
    <property type="match status" value="1"/>
</dbReference>
<dbReference type="CDD" id="cd18186">
    <property type="entry name" value="BTB_POZ_ZBTB_KLHL-like"/>
    <property type="match status" value="1"/>
</dbReference>
<organism evidence="2 3">
    <name type="scientific">Knufia obscura</name>
    <dbReference type="NCBI Taxonomy" id="1635080"/>
    <lineage>
        <taxon>Eukaryota</taxon>
        <taxon>Fungi</taxon>
        <taxon>Dikarya</taxon>
        <taxon>Ascomycota</taxon>
        <taxon>Pezizomycotina</taxon>
        <taxon>Eurotiomycetes</taxon>
        <taxon>Chaetothyriomycetidae</taxon>
        <taxon>Chaetothyriales</taxon>
        <taxon>Trichomeriaceae</taxon>
        <taxon>Knufia</taxon>
    </lineage>
</organism>